<name>A0A0F9DCA6_9ZZZZ</name>
<gene>
    <name evidence="1" type="ORF">LCGC14_2296690</name>
</gene>
<feature type="non-terminal residue" evidence="1">
    <location>
        <position position="1"/>
    </location>
</feature>
<evidence type="ECO:0000313" key="1">
    <source>
        <dbReference type="EMBL" id="KKL51316.1"/>
    </source>
</evidence>
<dbReference type="EMBL" id="LAZR01032294">
    <property type="protein sequence ID" value="KKL51316.1"/>
    <property type="molecule type" value="Genomic_DNA"/>
</dbReference>
<dbReference type="AlphaFoldDB" id="A0A0F9DCA6"/>
<protein>
    <submittedName>
        <fullName evidence="1">Uncharacterized protein</fullName>
    </submittedName>
</protein>
<comment type="caution">
    <text evidence="1">The sequence shown here is derived from an EMBL/GenBank/DDBJ whole genome shotgun (WGS) entry which is preliminary data.</text>
</comment>
<sequence length="82" mass="8803">RAPLAYVAYLALLTNSRFPVMTPIIGAKAAQKTTGKAKYRVKLPISTISNNYFVPSFSFSAAASYLEGHLVLTSVVAKILPS</sequence>
<accession>A0A0F9DCA6</accession>
<proteinExistence type="predicted"/>
<reference evidence="1" key="1">
    <citation type="journal article" date="2015" name="Nature">
        <title>Complex archaea that bridge the gap between prokaryotes and eukaryotes.</title>
        <authorList>
            <person name="Spang A."/>
            <person name="Saw J.H."/>
            <person name="Jorgensen S.L."/>
            <person name="Zaremba-Niedzwiedzka K."/>
            <person name="Martijn J."/>
            <person name="Lind A.E."/>
            <person name="van Eijk R."/>
            <person name="Schleper C."/>
            <person name="Guy L."/>
            <person name="Ettema T.J."/>
        </authorList>
    </citation>
    <scope>NUCLEOTIDE SEQUENCE</scope>
</reference>
<organism evidence="1">
    <name type="scientific">marine sediment metagenome</name>
    <dbReference type="NCBI Taxonomy" id="412755"/>
    <lineage>
        <taxon>unclassified sequences</taxon>
        <taxon>metagenomes</taxon>
        <taxon>ecological metagenomes</taxon>
    </lineage>
</organism>